<accession>A0A8J6H4B4</accession>
<evidence type="ECO:0000313" key="5">
    <source>
        <dbReference type="Proteomes" id="UP000719412"/>
    </source>
</evidence>
<dbReference type="InterPro" id="IPR001878">
    <property type="entry name" value="Znf_CCHC"/>
</dbReference>
<feature type="compositionally biased region" description="Basic and acidic residues" evidence="2">
    <location>
        <begin position="1187"/>
        <end position="1205"/>
    </location>
</feature>
<feature type="region of interest" description="Disordered" evidence="2">
    <location>
        <begin position="1162"/>
        <end position="1205"/>
    </location>
</feature>
<dbReference type="Gene3D" id="3.60.10.10">
    <property type="entry name" value="Endonuclease/exonuclease/phosphatase"/>
    <property type="match status" value="1"/>
</dbReference>
<keyword evidence="5" id="KW-1185">Reference proteome</keyword>
<dbReference type="Gene3D" id="4.10.60.10">
    <property type="entry name" value="Zinc finger, CCHC-type"/>
    <property type="match status" value="1"/>
</dbReference>
<dbReference type="SUPFAM" id="SSF56219">
    <property type="entry name" value="DNase I-like"/>
    <property type="match status" value="1"/>
</dbReference>
<dbReference type="Pfam" id="PF00098">
    <property type="entry name" value="zf-CCHC"/>
    <property type="match status" value="1"/>
</dbReference>
<feature type="region of interest" description="Disordered" evidence="2">
    <location>
        <begin position="1052"/>
        <end position="1144"/>
    </location>
</feature>
<dbReference type="GO" id="GO:0071897">
    <property type="term" value="P:DNA biosynthetic process"/>
    <property type="evidence" value="ECO:0007669"/>
    <property type="project" value="UniProtKB-ARBA"/>
</dbReference>
<protein>
    <recommendedName>
        <fullName evidence="3">CCHC-type domain-containing protein</fullName>
    </recommendedName>
</protein>
<dbReference type="PANTHER" id="PTHR47510:SF3">
    <property type="entry name" value="ENDO_EXONUCLEASE_PHOSPHATASE DOMAIN-CONTAINING PROTEIN"/>
    <property type="match status" value="1"/>
</dbReference>
<dbReference type="InterPro" id="IPR000477">
    <property type="entry name" value="RT_dom"/>
</dbReference>
<evidence type="ECO:0000259" key="3">
    <source>
        <dbReference type="PROSITE" id="PS50158"/>
    </source>
</evidence>
<feature type="compositionally biased region" description="Basic residues" evidence="2">
    <location>
        <begin position="1172"/>
        <end position="1186"/>
    </location>
</feature>
<dbReference type="AlphaFoldDB" id="A0A8J6H4B4"/>
<reference evidence="4" key="2">
    <citation type="submission" date="2021-08" db="EMBL/GenBank/DDBJ databases">
        <authorList>
            <person name="Eriksson T."/>
        </authorList>
    </citation>
    <scope>NUCLEOTIDE SEQUENCE</scope>
    <source>
        <strain evidence="4">Stoneville</strain>
        <tissue evidence="4">Whole head</tissue>
    </source>
</reference>
<dbReference type="PROSITE" id="PS50158">
    <property type="entry name" value="ZF_CCHC"/>
    <property type="match status" value="1"/>
</dbReference>
<feature type="compositionally biased region" description="Basic and acidic residues" evidence="2">
    <location>
        <begin position="1072"/>
        <end position="1087"/>
    </location>
</feature>
<dbReference type="SUPFAM" id="SSF56672">
    <property type="entry name" value="DNA/RNA polymerases"/>
    <property type="match status" value="1"/>
</dbReference>
<dbReference type="Proteomes" id="UP000719412">
    <property type="component" value="Unassembled WGS sequence"/>
</dbReference>
<dbReference type="InterPro" id="IPR036691">
    <property type="entry name" value="Endo/exonu/phosph_ase_sf"/>
</dbReference>
<keyword evidence="1" id="KW-0862">Zinc</keyword>
<dbReference type="GO" id="GO:0003824">
    <property type="term" value="F:catalytic activity"/>
    <property type="evidence" value="ECO:0007669"/>
    <property type="project" value="InterPro"/>
</dbReference>
<dbReference type="EMBL" id="JABDTM020026715">
    <property type="protein sequence ID" value="KAH0811555.1"/>
    <property type="molecule type" value="Genomic_DNA"/>
</dbReference>
<dbReference type="SMART" id="SM00343">
    <property type="entry name" value="ZnF_C2HC"/>
    <property type="match status" value="1"/>
</dbReference>
<dbReference type="InterPro" id="IPR036875">
    <property type="entry name" value="Znf_CCHC_sf"/>
</dbReference>
<keyword evidence="1" id="KW-0479">Metal-binding</keyword>
<dbReference type="SUPFAM" id="SSF57756">
    <property type="entry name" value="Retrovirus zinc finger-like domains"/>
    <property type="match status" value="1"/>
</dbReference>
<organism evidence="4 5">
    <name type="scientific">Tenebrio molitor</name>
    <name type="common">Yellow mealworm beetle</name>
    <dbReference type="NCBI Taxonomy" id="7067"/>
    <lineage>
        <taxon>Eukaryota</taxon>
        <taxon>Metazoa</taxon>
        <taxon>Ecdysozoa</taxon>
        <taxon>Arthropoda</taxon>
        <taxon>Hexapoda</taxon>
        <taxon>Insecta</taxon>
        <taxon>Pterygota</taxon>
        <taxon>Neoptera</taxon>
        <taxon>Endopterygota</taxon>
        <taxon>Coleoptera</taxon>
        <taxon>Polyphaga</taxon>
        <taxon>Cucujiformia</taxon>
        <taxon>Tenebrionidae</taxon>
        <taxon>Tenebrio</taxon>
    </lineage>
</organism>
<feature type="domain" description="CCHC-type" evidence="3">
    <location>
        <begin position="96"/>
        <end position="111"/>
    </location>
</feature>
<dbReference type="Pfam" id="PF14529">
    <property type="entry name" value="Exo_endo_phos_2"/>
    <property type="match status" value="1"/>
</dbReference>
<evidence type="ECO:0000256" key="2">
    <source>
        <dbReference type="SAM" id="MobiDB-lite"/>
    </source>
</evidence>
<evidence type="ECO:0000256" key="1">
    <source>
        <dbReference type="PROSITE-ProRule" id="PRU00047"/>
    </source>
</evidence>
<dbReference type="GO" id="GO:0003676">
    <property type="term" value="F:nucleic acid binding"/>
    <property type="evidence" value="ECO:0007669"/>
    <property type="project" value="InterPro"/>
</dbReference>
<feature type="compositionally biased region" description="Basic and acidic residues" evidence="2">
    <location>
        <begin position="1104"/>
        <end position="1136"/>
    </location>
</feature>
<proteinExistence type="predicted"/>
<reference evidence="4" key="1">
    <citation type="journal article" date="2020" name="J Insects Food Feed">
        <title>The yellow mealworm (Tenebrio molitor) genome: a resource for the emerging insects as food and feed industry.</title>
        <authorList>
            <person name="Eriksson T."/>
            <person name="Andere A."/>
            <person name="Kelstrup H."/>
            <person name="Emery V."/>
            <person name="Picard C."/>
        </authorList>
    </citation>
    <scope>NUCLEOTIDE SEQUENCE</scope>
    <source>
        <strain evidence="4">Stoneville</strain>
        <tissue evidence="4">Whole head</tissue>
    </source>
</reference>
<name>A0A8J6H4B4_TENMO</name>
<sequence length="1205" mass="137174">MASSTSAQFPTKEQAIVFNAIEGLKLDDYVVAIGFVTVTPMSFLKAGIHREEYNHVLSFRRQIFVQPNNSIDLPSSMVLKFEETNYRIYMSYDDVCYKCRQAGHFANDCTSNVSPTPESNKETVGPGEGSGKRKSTDDDNALETNPVDISANSMDTILDTKDPDLKRKKSSDSTESLTSTFELLSPAKSLFDGSEQQYPLSLISCSILYTNIASLLAKYSDLVAYVNDLKPTFLSLTETWLSDVVPDSLVSLDGYTIYRNDRNHKKGGGVCIYVSNELLSDNEDIPIVTNTPGIESLFLQVHNQSWNFILGCVYRPPSSNINDDCTFLDVLGELTTRHDKVFVFGDFNMPDISWSQNSGHCRSPSSQLMVDFLTNNHVRQLITQPTRFRANQQPSVLDLILTTEDSSLTNVQYLDPVGKSDHVSLKVDLQICFVPAQRTITFNKIVTNYEKVYIRFEKIIWPTTLCDANVENNWSTLKNLLLNTVNECSSVIKVKRSSSKPWINANILKMVKRKRALWKTFKRTGEQTDYVAHRAFLNKLSTIIKEERIRYELKIANSNNPKSFYKHVHVRTALGGPVRIPQVRNVDGNIVRDHTDCANIFAESFSKVFTRESVAGTRKLDFPRNTTDFTDIEFSEELVLEKLRGLDKTKSPDPDRITASVLKTCADILCRPLSMLFGQSFDSGVLPSDWRTAIICPIFKKGDKFDPGNYRPVSLTSLVVKIMESIIYDTTIKFLVEHHVIPDNQHGFMPGKSITSNLLYCLSDWTKLLDLGRPLDVVYFDFAKAFDRVPRKLLLFKLQHIGIRGSLFYWLDAFLSDRTFKVKVGGVLSATEKLPLNIGKCTVLHIGDKNPSHEYYLGGVELLKSSSCLDWGVLVTSNLSWSEHTSYVVKRANKIVYLLSKTFTKTTVAVTAKLIKSYVRPVLEFGHGVWVPNLKRDIDLLESVQRRATRTPFGRNRPEYSERISLMNLPLLSDRRKRGDVILVHQALTGDTNSSIKHLFPLNDGGRTRGHDLKLAKDNFRTSARQNFITNRVFDVWNSLPVEVVTSKTPLGFKSRKGRTGRQEEEEEEVFEVSKKTARSPDIEEKRKNTRKAGGNESGNKRGNKGDNKEKKWEEEKNSMSERVARLERKMENEEKRRRKNNIVTKGWRVEMEWKKGETRDFSVEGGIGGWRKLRQPKGTKKKIDRQRKWDPEEKHNREDMKGRA</sequence>
<dbReference type="InterPro" id="IPR043502">
    <property type="entry name" value="DNA/RNA_pol_sf"/>
</dbReference>
<dbReference type="GO" id="GO:0008270">
    <property type="term" value="F:zinc ion binding"/>
    <property type="evidence" value="ECO:0007669"/>
    <property type="project" value="UniProtKB-KW"/>
</dbReference>
<gene>
    <name evidence="4" type="ORF">GEV33_011237</name>
</gene>
<dbReference type="Pfam" id="PF00078">
    <property type="entry name" value="RVT_1"/>
    <property type="match status" value="1"/>
</dbReference>
<dbReference type="PRINTS" id="PR01345">
    <property type="entry name" value="CERVTRCPTASE"/>
</dbReference>
<feature type="compositionally biased region" description="Polar residues" evidence="2">
    <location>
        <begin position="108"/>
        <end position="118"/>
    </location>
</feature>
<feature type="region of interest" description="Disordered" evidence="2">
    <location>
        <begin position="108"/>
        <end position="146"/>
    </location>
</feature>
<dbReference type="PANTHER" id="PTHR47510">
    <property type="entry name" value="REVERSE TRANSCRIPTASE DOMAIN-CONTAINING PROTEIN"/>
    <property type="match status" value="1"/>
</dbReference>
<comment type="caution">
    <text evidence="4">The sequence shown here is derived from an EMBL/GenBank/DDBJ whole genome shotgun (WGS) entry which is preliminary data.</text>
</comment>
<dbReference type="InterPro" id="IPR005135">
    <property type="entry name" value="Endo/exonuclease/phosphatase"/>
</dbReference>
<evidence type="ECO:0000313" key="4">
    <source>
        <dbReference type="EMBL" id="KAH0811555.1"/>
    </source>
</evidence>
<keyword evidence="1" id="KW-0863">Zinc-finger</keyword>
<dbReference type="CDD" id="cd01650">
    <property type="entry name" value="RT_nLTR_like"/>
    <property type="match status" value="1"/>
</dbReference>